<dbReference type="AlphaFoldDB" id="A0A9W8A1K8"/>
<dbReference type="GO" id="GO:0000981">
    <property type="term" value="F:DNA-binding transcription factor activity, RNA polymerase II-specific"/>
    <property type="evidence" value="ECO:0007669"/>
    <property type="project" value="TreeGrafter"/>
</dbReference>
<dbReference type="CDD" id="cd00167">
    <property type="entry name" value="SANT"/>
    <property type="match status" value="1"/>
</dbReference>
<dbReference type="GO" id="GO:0005634">
    <property type="term" value="C:nucleus"/>
    <property type="evidence" value="ECO:0007669"/>
    <property type="project" value="TreeGrafter"/>
</dbReference>
<dbReference type="GO" id="GO:0000978">
    <property type="term" value="F:RNA polymerase II cis-regulatory region sequence-specific DNA binding"/>
    <property type="evidence" value="ECO:0007669"/>
    <property type="project" value="TreeGrafter"/>
</dbReference>
<sequence length="432" mass="48663">MFFQQLGRLGQPAVRAALAPGAQPTSMRVFSQGLPSGKEAQQEVTANLTPGPIPDIAAADGRIHWTPEQDQRLLEAVKVHGVFNWGPISKAVGGFDWRECNQRLRRLTHDPAKADLKWTPKRDARLIQLVEEQGPNWVKLEKLFPGFSRYALQTRHTLLTCKVKPRTWEPEEVARLKQALAAAAKATSKKTGDESVVRWVTVARTVRTRTAAQCYYRWYSCPFDGEPAGAWKMRDDMALLLMVHDGAPQLLNELAMYRPFCQRFRRVQTARFFRAGELGDRPLGLENTPLPEASLTFAEAAPLSATSTDADAVPTDDHVDREPPLMFWHRIANLLSQPGRPVYHPYYCRRRWRRLVKGAELVDQMPPAATIKISEALKKKKLTVQDVQDLGGSKLSENDLPYLFRALALPAFMNRVITTARKGEKVEVLTPV</sequence>
<reference evidence="2" key="1">
    <citation type="submission" date="2022-07" db="EMBL/GenBank/DDBJ databases">
        <title>Phylogenomic reconstructions and comparative analyses of Kickxellomycotina fungi.</title>
        <authorList>
            <person name="Reynolds N.K."/>
            <person name="Stajich J.E."/>
            <person name="Barry K."/>
            <person name="Grigoriev I.V."/>
            <person name="Crous P."/>
            <person name="Smith M.E."/>
        </authorList>
    </citation>
    <scope>NUCLEOTIDE SEQUENCE</scope>
    <source>
        <strain evidence="2">RSA 861</strain>
    </source>
</reference>
<dbReference type="OrthoDB" id="2143914at2759"/>
<accession>A0A9W8A1K8</accession>
<dbReference type="InterPro" id="IPR050560">
    <property type="entry name" value="MYB_TF"/>
</dbReference>
<proteinExistence type="predicted"/>
<dbReference type="PROSITE" id="PS50090">
    <property type="entry name" value="MYB_LIKE"/>
    <property type="match status" value="2"/>
</dbReference>
<dbReference type="Gene3D" id="1.10.10.60">
    <property type="entry name" value="Homeodomain-like"/>
    <property type="match status" value="3"/>
</dbReference>
<dbReference type="Pfam" id="PF00249">
    <property type="entry name" value="Myb_DNA-binding"/>
    <property type="match status" value="1"/>
</dbReference>
<dbReference type="SMART" id="SM00717">
    <property type="entry name" value="SANT"/>
    <property type="match status" value="3"/>
</dbReference>
<dbReference type="PANTHER" id="PTHR45614:SF253">
    <property type="entry name" value="CHROMOSOME UNDETERMINED SCAFFOLD_38, WHOLE GENOME SHOTGUN SEQUENCE"/>
    <property type="match status" value="1"/>
</dbReference>
<evidence type="ECO:0000313" key="2">
    <source>
        <dbReference type="EMBL" id="KAJ1918977.1"/>
    </source>
</evidence>
<dbReference type="Proteomes" id="UP001150569">
    <property type="component" value="Unassembled WGS sequence"/>
</dbReference>
<dbReference type="InterPro" id="IPR001005">
    <property type="entry name" value="SANT/Myb"/>
</dbReference>
<dbReference type="InterPro" id="IPR009057">
    <property type="entry name" value="Homeodomain-like_sf"/>
</dbReference>
<feature type="domain" description="Myb-like" evidence="1">
    <location>
        <begin position="65"/>
        <end position="108"/>
    </location>
</feature>
<protein>
    <recommendedName>
        <fullName evidence="1">Myb-like domain-containing protein</fullName>
    </recommendedName>
</protein>
<dbReference type="SUPFAM" id="SSF46689">
    <property type="entry name" value="Homeodomain-like"/>
    <property type="match status" value="2"/>
</dbReference>
<comment type="caution">
    <text evidence="2">The sequence shown here is derived from an EMBL/GenBank/DDBJ whole genome shotgun (WGS) entry which is preliminary data.</text>
</comment>
<dbReference type="EMBL" id="JANBPT010000487">
    <property type="protein sequence ID" value="KAJ1918977.1"/>
    <property type="molecule type" value="Genomic_DNA"/>
</dbReference>
<keyword evidence="3" id="KW-1185">Reference proteome</keyword>
<dbReference type="Pfam" id="PF13921">
    <property type="entry name" value="Myb_DNA-bind_6"/>
    <property type="match status" value="1"/>
</dbReference>
<name>A0A9W8A1K8_9FUNG</name>
<feature type="domain" description="Myb-like" evidence="1">
    <location>
        <begin position="160"/>
        <end position="218"/>
    </location>
</feature>
<organism evidence="2 3">
    <name type="scientific">Tieghemiomyces parasiticus</name>
    <dbReference type="NCBI Taxonomy" id="78921"/>
    <lineage>
        <taxon>Eukaryota</taxon>
        <taxon>Fungi</taxon>
        <taxon>Fungi incertae sedis</taxon>
        <taxon>Zoopagomycota</taxon>
        <taxon>Kickxellomycotina</taxon>
        <taxon>Dimargaritomycetes</taxon>
        <taxon>Dimargaritales</taxon>
        <taxon>Dimargaritaceae</taxon>
        <taxon>Tieghemiomyces</taxon>
    </lineage>
</organism>
<dbReference type="PANTHER" id="PTHR45614">
    <property type="entry name" value="MYB PROTEIN-RELATED"/>
    <property type="match status" value="1"/>
</dbReference>
<gene>
    <name evidence="2" type="ORF">IWQ60_007361</name>
</gene>
<evidence type="ECO:0000313" key="3">
    <source>
        <dbReference type="Proteomes" id="UP001150569"/>
    </source>
</evidence>
<evidence type="ECO:0000259" key="1">
    <source>
        <dbReference type="PROSITE" id="PS50090"/>
    </source>
</evidence>